<sequence>MHVAVGSENPVKVAATERALADYDAVVDPVAVDSDVPEQPRGHAQTIAGAQNRAESALAFGPEVDLGIGIEGGVAELRREGTGDREWASDIAPIADSSDLYLVMWAAVSDGTRTTRGSGPSIRLPETVAARVRDGEELGPVFDDLLGTDDLGEKQGAAGVLSDGIIDRESSLVHAVAAALGPFVTDLY</sequence>
<keyword evidence="7 10" id="KW-0464">Manganese</keyword>
<dbReference type="InterPro" id="IPR026533">
    <property type="entry name" value="NTPase/PRRC1"/>
</dbReference>
<keyword evidence="4 10" id="KW-0378">Hydrolase</keyword>
<dbReference type="GO" id="GO:0103023">
    <property type="term" value="F:ITPase activity"/>
    <property type="evidence" value="ECO:0007669"/>
    <property type="project" value="UniProtKB-EC"/>
</dbReference>
<dbReference type="EMBL" id="JBHUDJ010000003">
    <property type="protein sequence ID" value="MFD1586918.1"/>
    <property type="molecule type" value="Genomic_DNA"/>
</dbReference>
<dbReference type="GO" id="GO:0009117">
    <property type="term" value="P:nucleotide metabolic process"/>
    <property type="evidence" value="ECO:0007669"/>
    <property type="project" value="UniProtKB-KW"/>
</dbReference>
<reference evidence="12 13" key="1">
    <citation type="journal article" date="2019" name="Int. J. Syst. Evol. Microbiol.">
        <title>The Global Catalogue of Microorganisms (GCM) 10K type strain sequencing project: providing services to taxonomists for standard genome sequencing and annotation.</title>
        <authorList>
            <consortium name="The Broad Institute Genomics Platform"/>
            <consortium name="The Broad Institute Genome Sequencing Center for Infectious Disease"/>
            <person name="Wu L."/>
            <person name="Ma J."/>
        </authorList>
    </citation>
    <scope>NUCLEOTIDE SEQUENCE [LARGE SCALE GENOMIC DNA]</scope>
    <source>
        <strain evidence="12 13">CGMCC 1.12125</strain>
    </source>
</reference>
<comment type="subunit">
    <text evidence="10">Homodimer.</text>
</comment>
<keyword evidence="5 10" id="KW-0460">Magnesium</keyword>
<comment type="cofactor">
    <cofactor evidence="10">
        <name>Mg(2+)</name>
        <dbReference type="ChEBI" id="CHEBI:18420"/>
    </cofactor>
    <cofactor evidence="10">
        <name>Mn(2+)</name>
        <dbReference type="ChEBI" id="CHEBI:29035"/>
    </cofactor>
    <text evidence="10">Binds 1 divalent metal cation per subunit; can use either Mg(2+) or Mn(2+).</text>
</comment>
<keyword evidence="3 10" id="KW-0547">Nucleotide-binding</keyword>
<evidence type="ECO:0000256" key="7">
    <source>
        <dbReference type="ARBA" id="ARBA00023211"/>
    </source>
</evidence>
<evidence type="ECO:0000256" key="1">
    <source>
        <dbReference type="ARBA" id="ARBA00001936"/>
    </source>
</evidence>
<dbReference type="EC" id="3.6.1.73" evidence="10"/>
<evidence type="ECO:0000256" key="10">
    <source>
        <dbReference type="HAMAP-Rule" id="MF_00648"/>
    </source>
</evidence>
<dbReference type="GO" id="GO:0046872">
    <property type="term" value="F:metal ion binding"/>
    <property type="evidence" value="ECO:0007669"/>
    <property type="project" value="UniProtKB-KW"/>
</dbReference>
<gene>
    <name evidence="12" type="ORF">ACFR9U_07980</name>
</gene>
<feature type="binding site" evidence="10">
    <location>
        <begin position="63"/>
        <end position="64"/>
    </location>
    <ligand>
        <name>substrate</name>
    </ligand>
</feature>
<dbReference type="Proteomes" id="UP001597119">
    <property type="component" value="Unassembled WGS sequence"/>
</dbReference>
<evidence type="ECO:0000256" key="6">
    <source>
        <dbReference type="ARBA" id="ARBA00023080"/>
    </source>
</evidence>
<dbReference type="PANTHER" id="PTHR34699:SF2">
    <property type="entry name" value="NON-CANONICAL PURINE NTP PHOSPHATASE_PRRC1 DOMAIN-CONTAINING PROTEIN"/>
    <property type="match status" value="1"/>
</dbReference>
<evidence type="ECO:0000256" key="8">
    <source>
        <dbReference type="ARBA" id="ARBA00048174"/>
    </source>
</evidence>
<dbReference type="SUPFAM" id="SSF52972">
    <property type="entry name" value="ITPase-like"/>
    <property type="match status" value="1"/>
</dbReference>
<keyword evidence="2 10" id="KW-0479">Metal-binding</keyword>
<dbReference type="PANTHER" id="PTHR34699">
    <property type="match status" value="1"/>
</dbReference>
<evidence type="ECO:0000256" key="5">
    <source>
        <dbReference type="ARBA" id="ARBA00022842"/>
    </source>
</evidence>
<evidence type="ECO:0000313" key="12">
    <source>
        <dbReference type="EMBL" id="MFD1586918.1"/>
    </source>
</evidence>
<dbReference type="Gene3D" id="3.90.950.10">
    <property type="match status" value="1"/>
</dbReference>
<dbReference type="FunFam" id="3.90.950.10:FF:000002">
    <property type="entry name" value="Inosine/xanthosine triphosphatase"/>
    <property type="match status" value="1"/>
</dbReference>
<evidence type="ECO:0000256" key="3">
    <source>
        <dbReference type="ARBA" id="ARBA00022741"/>
    </source>
</evidence>
<evidence type="ECO:0000256" key="2">
    <source>
        <dbReference type="ARBA" id="ARBA00022723"/>
    </source>
</evidence>
<comment type="similarity">
    <text evidence="10">Belongs to the YjjX NTPase family.</text>
</comment>
<accession>A0ABD6C994</accession>
<dbReference type="RefSeq" id="WP_247375752.1">
    <property type="nucleotide sequence ID" value="NZ_JALLGV010000001.1"/>
</dbReference>
<comment type="cofactor">
    <cofactor evidence="1">
        <name>Mn(2+)</name>
        <dbReference type="ChEBI" id="CHEBI:29035"/>
    </cofactor>
</comment>
<keyword evidence="13" id="KW-1185">Reference proteome</keyword>
<dbReference type="HAMAP" id="MF_00648">
    <property type="entry name" value="Non_canon_purine_NTPase_YjjX"/>
    <property type="match status" value="1"/>
</dbReference>
<comment type="caution">
    <text evidence="12">The sequence shown here is derived from an EMBL/GenBank/DDBJ whole genome shotgun (WGS) entry which is preliminary data.</text>
</comment>
<evidence type="ECO:0000313" key="13">
    <source>
        <dbReference type="Proteomes" id="UP001597119"/>
    </source>
</evidence>
<comment type="function">
    <text evidence="10">Phosphatase that hydrolyzes non-canonical purine nucleotides such as XTP and ITP to their respective diphosphate derivatives. Probably excludes non-canonical purines from DNA/RNA precursor pool, thus preventing their incorporation into DNA/RNA and avoiding chromosomal lesions.</text>
</comment>
<feature type="binding site" evidence="10">
    <location>
        <position position="33"/>
    </location>
    <ligand>
        <name>Mg(2+)</name>
        <dbReference type="ChEBI" id="CHEBI:18420"/>
    </ligand>
</feature>
<dbReference type="InterPro" id="IPR029001">
    <property type="entry name" value="ITPase-like_fam"/>
</dbReference>
<comment type="catalytic activity">
    <reaction evidence="8 10">
        <text>ITP + H2O = IDP + phosphate + H(+)</text>
        <dbReference type="Rhea" id="RHEA:28330"/>
        <dbReference type="ChEBI" id="CHEBI:15377"/>
        <dbReference type="ChEBI" id="CHEBI:15378"/>
        <dbReference type="ChEBI" id="CHEBI:43474"/>
        <dbReference type="ChEBI" id="CHEBI:58280"/>
        <dbReference type="ChEBI" id="CHEBI:61402"/>
        <dbReference type="EC" id="3.6.1.73"/>
    </reaction>
</comment>
<dbReference type="Pfam" id="PF01931">
    <property type="entry name" value="NTPase_I-T"/>
    <property type="match status" value="1"/>
</dbReference>
<proteinExistence type="inferred from homology"/>
<feature type="binding site" evidence="10">
    <location>
        <position position="63"/>
    </location>
    <ligand>
        <name>Mg(2+)</name>
        <dbReference type="ChEBI" id="CHEBI:18420"/>
    </ligand>
</feature>
<organism evidence="12 13">
    <name type="scientific">Halorientalis brevis</name>
    <dbReference type="NCBI Taxonomy" id="1126241"/>
    <lineage>
        <taxon>Archaea</taxon>
        <taxon>Methanobacteriati</taxon>
        <taxon>Methanobacteriota</taxon>
        <taxon>Stenosarchaea group</taxon>
        <taxon>Halobacteria</taxon>
        <taxon>Halobacteriales</taxon>
        <taxon>Haloarculaceae</taxon>
        <taxon>Halorientalis</taxon>
    </lineage>
</organism>
<dbReference type="AlphaFoldDB" id="A0ABD6C994"/>
<keyword evidence="6 10" id="KW-0546">Nucleotide metabolism</keyword>
<evidence type="ECO:0000256" key="4">
    <source>
        <dbReference type="ARBA" id="ARBA00022801"/>
    </source>
</evidence>
<comment type="catalytic activity">
    <reaction evidence="9 10">
        <text>XTP + H2O = XDP + phosphate + H(+)</text>
        <dbReference type="Rhea" id="RHEA:28406"/>
        <dbReference type="ChEBI" id="CHEBI:15377"/>
        <dbReference type="ChEBI" id="CHEBI:15378"/>
        <dbReference type="ChEBI" id="CHEBI:43474"/>
        <dbReference type="ChEBI" id="CHEBI:59884"/>
        <dbReference type="ChEBI" id="CHEBI:61314"/>
        <dbReference type="EC" id="3.6.1.73"/>
    </reaction>
</comment>
<protein>
    <recommendedName>
        <fullName evidence="10">Probable inosine/xanthosine triphosphatase</fullName>
        <shortName evidence="10">ITPase/XTPase</shortName>
        <ecNumber evidence="10">3.6.1.73</ecNumber>
    </recommendedName>
    <alternativeName>
        <fullName evidence="10">Non-canonical purine NTP phosphatase</fullName>
    </alternativeName>
    <alternativeName>
        <fullName evidence="10">Non-standard purine NTP phosphatase</fullName>
    </alternativeName>
    <alternativeName>
        <fullName evidence="10">Nucleoside-triphosphate phosphatase</fullName>
        <shortName evidence="10">NTPase</shortName>
    </alternativeName>
</protein>
<evidence type="ECO:0000256" key="9">
    <source>
        <dbReference type="ARBA" id="ARBA00048781"/>
    </source>
</evidence>
<name>A0ABD6C994_9EURY</name>
<comment type="caution">
    <text evidence="10">Lacks conserved residue(s) required for the propagation of feature annotation.</text>
</comment>
<dbReference type="InterPro" id="IPR002786">
    <property type="entry name" value="Non_canon_purine_NTPase"/>
</dbReference>
<feature type="domain" description="Non-canonical purine NTP phosphatase/PRRC1" evidence="11">
    <location>
        <begin position="6"/>
        <end position="184"/>
    </location>
</feature>
<dbReference type="GO" id="GO:0000166">
    <property type="term" value="F:nucleotide binding"/>
    <property type="evidence" value="ECO:0007669"/>
    <property type="project" value="UniProtKB-KW"/>
</dbReference>
<dbReference type="InterPro" id="IPR050299">
    <property type="entry name" value="YjjX_NTPase"/>
</dbReference>
<evidence type="ECO:0000259" key="11">
    <source>
        <dbReference type="Pfam" id="PF01931"/>
    </source>
</evidence>